<sequence length="198" mass="23174">MMLPPSWHRQPEGLSIFDEAPTVGYQREYLRVRWGGLWNYRGSPSEAVAVLERNNVSAHVCFVSPAIRNTHPSVEDNGSGVKVLPTLFYREILRPFGITPDAVAWYQMVNHDVTGGRWIFRRSRLVWIPSRKRCFLWWTLREYHRDHFVRETPVTEDEHFSSVPFAVIEAVRRQTDSTLRLIELPESSKARGNDVRWI</sequence>
<dbReference type="EMBL" id="CABL01000020">
    <property type="protein sequence ID" value="CBH76556.1"/>
    <property type="molecule type" value="Genomic_DNA"/>
</dbReference>
<accession>E6PJB4</accession>
<reference evidence="1" key="1">
    <citation type="submission" date="2009-10" db="EMBL/GenBank/DDBJ databases">
        <title>Diversity of trophic interactions inside an arsenic-rich microbial ecosystem.</title>
        <authorList>
            <person name="Bertin P.N."/>
            <person name="Heinrich-Salmeron A."/>
            <person name="Pelletier E."/>
            <person name="Goulhen-Chollet F."/>
            <person name="Arsene-Ploetze F."/>
            <person name="Gallien S."/>
            <person name="Calteau A."/>
            <person name="Vallenet D."/>
            <person name="Casiot C."/>
            <person name="Chane-Woon-Ming B."/>
            <person name="Giloteaux L."/>
            <person name="Barakat M."/>
            <person name="Bonnefoy V."/>
            <person name="Bruneel O."/>
            <person name="Chandler M."/>
            <person name="Cleiss J."/>
            <person name="Duran R."/>
            <person name="Elbaz-Poulichet F."/>
            <person name="Fonknechten N."/>
            <person name="Lauga B."/>
            <person name="Mornico D."/>
            <person name="Ortet P."/>
            <person name="Schaeffer C."/>
            <person name="Siguier P."/>
            <person name="Alexander Thil Smith A."/>
            <person name="Van Dorsselaer A."/>
            <person name="Weissenbach J."/>
            <person name="Medigue C."/>
            <person name="Le Paslier D."/>
        </authorList>
    </citation>
    <scope>NUCLEOTIDE SEQUENCE</scope>
</reference>
<comment type="caution">
    <text evidence="1">The sequence shown here is derived from an EMBL/GenBank/DDBJ whole genome shotgun (WGS) entry which is preliminary data.</text>
</comment>
<name>E6PJB4_9ZZZZ</name>
<organism evidence="1">
    <name type="scientific">mine drainage metagenome</name>
    <dbReference type="NCBI Taxonomy" id="410659"/>
    <lineage>
        <taxon>unclassified sequences</taxon>
        <taxon>metagenomes</taxon>
        <taxon>ecological metagenomes</taxon>
    </lineage>
</organism>
<protein>
    <submittedName>
        <fullName evidence="1">Uncharacterized protein</fullName>
    </submittedName>
</protein>
<gene>
    <name evidence="1" type="ORF">CARN1_2421</name>
</gene>
<evidence type="ECO:0000313" key="1">
    <source>
        <dbReference type="EMBL" id="CBH76556.1"/>
    </source>
</evidence>
<proteinExistence type="predicted"/>
<dbReference type="AlphaFoldDB" id="E6PJB4"/>